<feature type="transmembrane region" description="Helical" evidence="1">
    <location>
        <begin position="12"/>
        <end position="35"/>
    </location>
</feature>
<accession>A0A841Q5Z3</accession>
<reference evidence="2 3" key="1">
    <citation type="submission" date="2020-08" db="EMBL/GenBank/DDBJ databases">
        <title>Genomic Encyclopedia of Type Strains, Phase IV (KMG-IV): sequencing the most valuable type-strain genomes for metagenomic binning, comparative biology and taxonomic classification.</title>
        <authorList>
            <person name="Goeker M."/>
        </authorList>
    </citation>
    <scope>NUCLEOTIDE SEQUENCE [LARGE SCALE GENOMIC DNA]</scope>
    <source>
        <strain evidence="2 3">DSM 19612</strain>
    </source>
</reference>
<proteinExistence type="predicted"/>
<dbReference type="RefSeq" id="WP_174496641.1">
    <property type="nucleotide sequence ID" value="NZ_CADDWK010000008.1"/>
</dbReference>
<gene>
    <name evidence="2" type="ORF">HNQ94_002262</name>
</gene>
<keyword evidence="1" id="KW-1133">Transmembrane helix</keyword>
<keyword evidence="1" id="KW-0472">Membrane</keyword>
<evidence type="ECO:0000313" key="2">
    <source>
        <dbReference type="EMBL" id="MBB6453811.1"/>
    </source>
</evidence>
<name>A0A841Q5Z3_9BACI</name>
<dbReference type="AlphaFoldDB" id="A0A841Q5Z3"/>
<evidence type="ECO:0000313" key="3">
    <source>
        <dbReference type="Proteomes" id="UP000581688"/>
    </source>
</evidence>
<keyword evidence="1" id="KW-0812">Transmembrane</keyword>
<protein>
    <submittedName>
        <fullName evidence="2">Uncharacterized protein YpmS</fullName>
    </submittedName>
</protein>
<dbReference type="Proteomes" id="UP000581688">
    <property type="component" value="Unassembled WGS sequence"/>
</dbReference>
<comment type="caution">
    <text evidence="2">The sequence shown here is derived from an EMBL/GenBank/DDBJ whole genome shotgun (WGS) entry which is preliminary data.</text>
</comment>
<dbReference type="InterPro" id="IPR018672">
    <property type="entry name" value="DUF2140"/>
</dbReference>
<dbReference type="Pfam" id="PF09911">
    <property type="entry name" value="DUF2140"/>
    <property type="match status" value="1"/>
</dbReference>
<evidence type="ECO:0000256" key="1">
    <source>
        <dbReference type="SAM" id="Phobius"/>
    </source>
</evidence>
<sequence length="206" mass="23616">MFEKIKIKNKWKALFFGLMGINAVVIIWLLLLIFLPLAGEKIESKENIDKGQAEFTISSTKQNLNRLINTYLEELSEHTDIDYAISIDDSVKLIGTILAFEKDIPLTASFTPEVQENGDLNLKLQSITLGRLELPNKKVLDYVKKNYPMPEWVIVNPGDESIYAAVTEMKIRSNFNVAVESFNLKRNRLSFKLTVPNKAFHFNYPF</sequence>
<keyword evidence="3" id="KW-1185">Reference proteome</keyword>
<organism evidence="2 3">
    <name type="scientific">Salirhabdus euzebyi</name>
    <dbReference type="NCBI Taxonomy" id="394506"/>
    <lineage>
        <taxon>Bacteria</taxon>
        <taxon>Bacillati</taxon>
        <taxon>Bacillota</taxon>
        <taxon>Bacilli</taxon>
        <taxon>Bacillales</taxon>
        <taxon>Bacillaceae</taxon>
        <taxon>Salirhabdus</taxon>
    </lineage>
</organism>
<dbReference type="EMBL" id="JACHGH010000006">
    <property type="protein sequence ID" value="MBB6453811.1"/>
    <property type="molecule type" value="Genomic_DNA"/>
</dbReference>